<evidence type="ECO:0000256" key="5">
    <source>
        <dbReference type="ARBA" id="ARBA00023136"/>
    </source>
</evidence>
<dbReference type="Gene3D" id="1.20.1250.20">
    <property type="entry name" value="MFS general substrate transporter like domains"/>
    <property type="match status" value="2"/>
</dbReference>
<feature type="transmembrane region" description="Helical" evidence="6">
    <location>
        <begin position="104"/>
        <end position="123"/>
    </location>
</feature>
<dbReference type="Pfam" id="PF07690">
    <property type="entry name" value="MFS_1"/>
    <property type="match status" value="1"/>
</dbReference>
<comment type="caution">
    <text evidence="8">The sequence shown here is derived from an EMBL/GenBank/DDBJ whole genome shotgun (WGS) entry which is preliminary data.</text>
</comment>
<keyword evidence="3 6" id="KW-0812">Transmembrane</keyword>
<feature type="transmembrane region" description="Helical" evidence="6">
    <location>
        <begin position="129"/>
        <end position="153"/>
    </location>
</feature>
<feature type="transmembrane region" description="Helical" evidence="6">
    <location>
        <begin position="281"/>
        <end position="302"/>
    </location>
</feature>
<feature type="transmembrane region" description="Helical" evidence="6">
    <location>
        <begin position="32"/>
        <end position="53"/>
    </location>
</feature>
<evidence type="ECO:0000256" key="1">
    <source>
        <dbReference type="ARBA" id="ARBA00004141"/>
    </source>
</evidence>
<keyword evidence="9" id="KW-1185">Reference proteome</keyword>
<feature type="domain" description="Major facilitator superfamily (MFS) profile" evidence="7">
    <location>
        <begin position="31"/>
        <end position="485"/>
    </location>
</feature>
<dbReference type="InterPro" id="IPR036259">
    <property type="entry name" value="MFS_trans_sf"/>
</dbReference>
<evidence type="ECO:0000256" key="6">
    <source>
        <dbReference type="SAM" id="Phobius"/>
    </source>
</evidence>
<feature type="transmembrane region" description="Helical" evidence="6">
    <location>
        <begin position="322"/>
        <end position="340"/>
    </location>
</feature>
<gene>
    <name evidence="8" type="ORF">K6Y31_02155</name>
</gene>
<keyword evidence="2" id="KW-0813">Transport</keyword>
<accession>A0ABS8W729</accession>
<dbReference type="InterPro" id="IPR004752">
    <property type="entry name" value="AmpG_permease/AT-1"/>
</dbReference>
<name>A0ABS8W729_9GAMM</name>
<dbReference type="PROSITE" id="PS50850">
    <property type="entry name" value="MFS"/>
    <property type="match status" value="1"/>
</dbReference>
<evidence type="ECO:0000256" key="4">
    <source>
        <dbReference type="ARBA" id="ARBA00022989"/>
    </source>
</evidence>
<dbReference type="NCBIfam" id="TIGR00901">
    <property type="entry name" value="2A0125"/>
    <property type="match status" value="1"/>
</dbReference>
<feature type="transmembrane region" description="Helical" evidence="6">
    <location>
        <begin position="347"/>
        <end position="367"/>
    </location>
</feature>
<sequence>MLKHSCFEAKTISAITKSSWWQAISVYFEKRVAVLFLLGFSAGLPILLVFGTLSFWLREAGVDRALIGFASWAGLAYGFKWVWAPMVDRLSLPVLSSLLGRRRSWLLLSQLLIMAAIAGIAFTDPLEHLGLFVAFAVMVAFASATQDIVIDAYRIESAPEKYQAAMSASYLTGYRLAMIAAGAGALTLAALFADGAQGYHRGAWTQSYLVMMCLMLIGVITCLFCHEPDVDLRKSNAEQLEIQSNLIANGMLPVFARVIAWAQISIFMPFADFFLRYRWQALLILALVATYRISDIVMGIMANPFYVDMQFTKEQIAAVTKVFGVIMTLVGAGFGGILIHKFGTMKILFLGALLSSATNLTFAMLAMTKVDEVLYQGQLTLFSAEPWEFIVTNFHLLIAVISLDNLSGGIAISAFITYLSSLTNRTFSATQYALFSSVMTLLPKFIAGFSGQFVNKFGYVHFFIATAAIGIPVLILILLINRYVTLQQATTTPNQETTGSEVTSELK</sequence>
<feature type="transmembrane region" description="Helical" evidence="6">
    <location>
        <begin position="174"/>
        <end position="193"/>
    </location>
</feature>
<feature type="transmembrane region" description="Helical" evidence="6">
    <location>
        <begin position="205"/>
        <end position="225"/>
    </location>
</feature>
<dbReference type="SUPFAM" id="SSF103473">
    <property type="entry name" value="MFS general substrate transporter"/>
    <property type="match status" value="1"/>
</dbReference>
<comment type="subcellular location">
    <subcellularLocation>
        <location evidence="1">Membrane</location>
        <topology evidence="1">Multi-pass membrane protein</topology>
    </subcellularLocation>
</comment>
<reference evidence="8 9" key="1">
    <citation type="journal article" date="2022" name="Environ. Microbiol. Rep.">
        <title>Eco-phylogenetic analyses reveal divergent evolution of vitamin B12 metabolism in the marine bacterial family 'Psychromonadaceae'.</title>
        <authorList>
            <person name="Jin X."/>
            <person name="Yang Y."/>
            <person name="Cao H."/>
            <person name="Gao B."/>
            <person name="Zhao Z."/>
        </authorList>
    </citation>
    <scope>NUCLEOTIDE SEQUENCE [LARGE SCALE GENOMIC DNA]</scope>
    <source>
        <strain evidence="8 9">MKS20</strain>
    </source>
</reference>
<keyword evidence="4 6" id="KW-1133">Transmembrane helix</keyword>
<evidence type="ECO:0000259" key="7">
    <source>
        <dbReference type="PROSITE" id="PS50850"/>
    </source>
</evidence>
<evidence type="ECO:0000313" key="9">
    <source>
        <dbReference type="Proteomes" id="UP001201273"/>
    </source>
</evidence>
<feature type="transmembrane region" description="Helical" evidence="6">
    <location>
        <begin position="396"/>
        <end position="420"/>
    </location>
</feature>
<dbReference type="Proteomes" id="UP001201273">
    <property type="component" value="Unassembled WGS sequence"/>
</dbReference>
<protein>
    <submittedName>
        <fullName evidence="8">MFS transporter</fullName>
    </submittedName>
</protein>
<keyword evidence="5 6" id="KW-0472">Membrane</keyword>
<feature type="transmembrane region" description="Helical" evidence="6">
    <location>
        <begin position="459"/>
        <end position="480"/>
    </location>
</feature>
<evidence type="ECO:0000256" key="3">
    <source>
        <dbReference type="ARBA" id="ARBA00022692"/>
    </source>
</evidence>
<evidence type="ECO:0000256" key="2">
    <source>
        <dbReference type="ARBA" id="ARBA00022448"/>
    </source>
</evidence>
<dbReference type="PANTHER" id="PTHR12778:SF10">
    <property type="entry name" value="MAJOR FACILITATOR SUPERFAMILY DOMAIN-CONTAINING PROTEIN 3"/>
    <property type="match status" value="1"/>
</dbReference>
<dbReference type="InterPro" id="IPR020846">
    <property type="entry name" value="MFS_dom"/>
</dbReference>
<feature type="transmembrane region" description="Helical" evidence="6">
    <location>
        <begin position="432"/>
        <end position="453"/>
    </location>
</feature>
<evidence type="ECO:0000313" key="8">
    <source>
        <dbReference type="EMBL" id="MCE2593614.1"/>
    </source>
</evidence>
<dbReference type="RefSeq" id="WP_233051217.1">
    <property type="nucleotide sequence ID" value="NZ_JAIMJA010000002.1"/>
</dbReference>
<dbReference type="EMBL" id="JAIMJA010000002">
    <property type="protein sequence ID" value="MCE2593614.1"/>
    <property type="molecule type" value="Genomic_DNA"/>
</dbReference>
<dbReference type="PANTHER" id="PTHR12778">
    <property type="entry name" value="SOLUTE CARRIER FAMILY 33 ACETYL-COA TRANSPORTER -RELATED"/>
    <property type="match status" value="1"/>
</dbReference>
<feature type="transmembrane region" description="Helical" evidence="6">
    <location>
        <begin position="65"/>
        <end position="83"/>
    </location>
</feature>
<organism evidence="8 9">
    <name type="scientific">Motilimonas cestriensis</name>
    <dbReference type="NCBI Taxonomy" id="2742685"/>
    <lineage>
        <taxon>Bacteria</taxon>
        <taxon>Pseudomonadati</taxon>
        <taxon>Pseudomonadota</taxon>
        <taxon>Gammaproteobacteria</taxon>
        <taxon>Alteromonadales</taxon>
        <taxon>Alteromonadales genera incertae sedis</taxon>
        <taxon>Motilimonas</taxon>
    </lineage>
</organism>
<proteinExistence type="predicted"/>
<dbReference type="InterPro" id="IPR011701">
    <property type="entry name" value="MFS"/>
</dbReference>